<sequence length="235" mass="25503">MPPHRTLRISRTLLGLIVLVGPVLGAGAGHLVGPLTRWSIDVLGGAPGPLRLLELAPVPWLVGGGAVVGLVAAALLVAKISEETTVVRIAADGVTVERGDSRCFVGRERIAAVFTDPDDLVLRDADGRELLRRECEIGARRLAEAFRADGYPWTGHSDPAEDRFHPWVDGAPELPGEVHELLRRRGRALRATDPDTASDLRERLQDRGVVVRDRGARHGQQWRPLAEQTQDAPAH</sequence>
<evidence type="ECO:0000259" key="4">
    <source>
        <dbReference type="Pfam" id="PF23494"/>
    </source>
</evidence>
<keyword evidence="6" id="KW-1185">Reference proteome</keyword>
<dbReference type="InterPro" id="IPR056411">
    <property type="entry name" value="CysS_C"/>
</dbReference>
<reference evidence="5 6" key="1">
    <citation type="submission" date="2021-03" db="EMBL/GenBank/DDBJ databases">
        <title>Sequencing the genomes of 1000 actinobacteria strains.</title>
        <authorList>
            <person name="Klenk H.-P."/>
        </authorList>
    </citation>
    <scope>NUCLEOTIDE SEQUENCE [LARGE SCALE GENOMIC DNA]</scope>
    <source>
        <strain evidence="5 6">DSM 45256</strain>
    </source>
</reference>
<dbReference type="Pfam" id="PF23493">
    <property type="entry name" value="CysS_C"/>
    <property type="match status" value="1"/>
</dbReference>
<dbReference type="EMBL" id="JAGINU010000001">
    <property type="protein sequence ID" value="MBP2367855.1"/>
    <property type="molecule type" value="Genomic_DNA"/>
</dbReference>
<evidence type="ECO:0000313" key="5">
    <source>
        <dbReference type="EMBL" id="MBP2367855.1"/>
    </source>
</evidence>
<accession>A0ABS4VVB4</accession>
<protein>
    <submittedName>
        <fullName evidence="5">Uncharacterized protein</fullName>
    </submittedName>
</protein>
<dbReference type="Pfam" id="PF23494">
    <property type="entry name" value="bPH_10"/>
    <property type="match status" value="1"/>
</dbReference>
<evidence type="ECO:0000259" key="3">
    <source>
        <dbReference type="Pfam" id="PF23493"/>
    </source>
</evidence>
<dbReference type="InterPro" id="IPR057798">
    <property type="entry name" value="PH_YqeB"/>
</dbReference>
<feature type="domain" description="YqeB PH" evidence="4">
    <location>
        <begin position="6"/>
        <end position="154"/>
    </location>
</feature>
<dbReference type="Proteomes" id="UP001519295">
    <property type="component" value="Unassembled WGS sequence"/>
</dbReference>
<feature type="domain" description="Cysteinyl-tRNA ligase anticodon binding" evidence="3">
    <location>
        <begin position="172"/>
        <end position="223"/>
    </location>
</feature>
<evidence type="ECO:0000256" key="2">
    <source>
        <dbReference type="SAM" id="Phobius"/>
    </source>
</evidence>
<name>A0ABS4VVB4_9PSEU</name>
<keyword evidence="2" id="KW-0472">Membrane</keyword>
<gene>
    <name evidence="5" type="ORF">JOF36_003551</name>
</gene>
<organism evidence="5 6">
    <name type="scientific">Pseudonocardia parietis</name>
    <dbReference type="NCBI Taxonomy" id="570936"/>
    <lineage>
        <taxon>Bacteria</taxon>
        <taxon>Bacillati</taxon>
        <taxon>Actinomycetota</taxon>
        <taxon>Actinomycetes</taxon>
        <taxon>Pseudonocardiales</taxon>
        <taxon>Pseudonocardiaceae</taxon>
        <taxon>Pseudonocardia</taxon>
    </lineage>
</organism>
<keyword evidence="2" id="KW-0812">Transmembrane</keyword>
<feature type="region of interest" description="Disordered" evidence="1">
    <location>
        <begin position="213"/>
        <end position="235"/>
    </location>
</feature>
<evidence type="ECO:0000313" key="6">
    <source>
        <dbReference type="Proteomes" id="UP001519295"/>
    </source>
</evidence>
<dbReference type="RefSeq" id="WP_210028042.1">
    <property type="nucleotide sequence ID" value="NZ_JAGINU010000001.1"/>
</dbReference>
<keyword evidence="2" id="KW-1133">Transmembrane helix</keyword>
<evidence type="ECO:0000256" key="1">
    <source>
        <dbReference type="SAM" id="MobiDB-lite"/>
    </source>
</evidence>
<proteinExistence type="predicted"/>
<comment type="caution">
    <text evidence="5">The sequence shown here is derived from an EMBL/GenBank/DDBJ whole genome shotgun (WGS) entry which is preliminary data.</text>
</comment>
<feature type="transmembrane region" description="Helical" evidence="2">
    <location>
        <begin position="58"/>
        <end position="78"/>
    </location>
</feature>